<keyword evidence="2" id="KW-0813">Transport</keyword>
<dbReference type="SUPFAM" id="SSF52540">
    <property type="entry name" value="P-loop containing nucleoside triphosphate hydrolases"/>
    <property type="match status" value="1"/>
</dbReference>
<keyword evidence="4" id="KW-0547">Nucleotide-binding</keyword>
<dbReference type="PROSITE" id="PS00211">
    <property type="entry name" value="ABC_TRANSPORTER_1"/>
    <property type="match status" value="1"/>
</dbReference>
<keyword evidence="6" id="KW-1278">Translocase</keyword>
<dbReference type="GO" id="GO:0005886">
    <property type="term" value="C:plasma membrane"/>
    <property type="evidence" value="ECO:0007669"/>
    <property type="project" value="UniProtKB-SubCell"/>
</dbReference>
<evidence type="ECO:0000256" key="3">
    <source>
        <dbReference type="ARBA" id="ARBA00022475"/>
    </source>
</evidence>
<evidence type="ECO:0000256" key="2">
    <source>
        <dbReference type="ARBA" id="ARBA00022448"/>
    </source>
</evidence>
<dbReference type="FunFam" id="3.40.50.300:FF:000589">
    <property type="entry name" value="ABC transporter, ATP-binding subunit"/>
    <property type="match status" value="1"/>
</dbReference>
<comment type="caution">
    <text evidence="10">The sequence shown here is derived from an EMBL/GenBank/DDBJ whole genome shotgun (WGS) entry which is preliminary data.</text>
</comment>
<dbReference type="PANTHER" id="PTHR43582">
    <property type="entry name" value="LINEARMYCIN RESISTANCE ATP-BINDING PROTEIN LNRL"/>
    <property type="match status" value="1"/>
</dbReference>
<evidence type="ECO:0000256" key="1">
    <source>
        <dbReference type="ARBA" id="ARBA00004413"/>
    </source>
</evidence>
<name>A0A2M7SA01_9BACT</name>
<accession>A0A2M7SA01</accession>
<dbReference type="SMART" id="SM00382">
    <property type="entry name" value="AAA"/>
    <property type="match status" value="1"/>
</dbReference>
<dbReference type="Proteomes" id="UP000229307">
    <property type="component" value="Unassembled WGS sequence"/>
</dbReference>
<protein>
    <submittedName>
        <fullName evidence="10">ABC transporter ATP-binding protein</fullName>
    </submittedName>
</protein>
<keyword evidence="5 10" id="KW-0067">ATP-binding</keyword>
<dbReference type="InterPro" id="IPR017871">
    <property type="entry name" value="ABC_transporter-like_CS"/>
</dbReference>
<evidence type="ECO:0000256" key="7">
    <source>
        <dbReference type="ARBA" id="ARBA00023136"/>
    </source>
</evidence>
<comment type="subcellular location">
    <subcellularLocation>
        <location evidence="1">Cell membrane</location>
        <topology evidence="1">Peripheral membrane protein</topology>
        <orientation evidence="1">Cytoplasmic side</orientation>
    </subcellularLocation>
</comment>
<evidence type="ECO:0000256" key="6">
    <source>
        <dbReference type="ARBA" id="ARBA00022967"/>
    </source>
</evidence>
<proteinExistence type="inferred from homology"/>
<comment type="similarity">
    <text evidence="8">Belongs to the ABC transporter superfamily. Drug exporter-1 (DrugE1) (TC 3.A.1.105) family.</text>
</comment>
<evidence type="ECO:0000256" key="5">
    <source>
        <dbReference type="ARBA" id="ARBA00022840"/>
    </source>
</evidence>
<dbReference type="GO" id="GO:0016887">
    <property type="term" value="F:ATP hydrolysis activity"/>
    <property type="evidence" value="ECO:0007669"/>
    <property type="project" value="InterPro"/>
</dbReference>
<dbReference type="GO" id="GO:0043215">
    <property type="term" value="P:daunorubicin transport"/>
    <property type="evidence" value="ECO:0007669"/>
    <property type="project" value="InterPro"/>
</dbReference>
<dbReference type="PANTHER" id="PTHR43582:SF4">
    <property type="entry name" value="ANTIBIOTIC RESISTANCE ABC TRANSPORTER ATP-BINDING PROTEIN"/>
    <property type="match status" value="1"/>
</dbReference>
<dbReference type="Gene3D" id="3.40.50.300">
    <property type="entry name" value="P-loop containing nucleotide triphosphate hydrolases"/>
    <property type="match status" value="1"/>
</dbReference>
<evidence type="ECO:0000313" key="10">
    <source>
        <dbReference type="EMBL" id="PIZ16321.1"/>
    </source>
</evidence>
<dbReference type="GO" id="GO:1900753">
    <property type="term" value="P:doxorubicin transport"/>
    <property type="evidence" value="ECO:0007669"/>
    <property type="project" value="InterPro"/>
</dbReference>
<dbReference type="EMBL" id="PFMR01000194">
    <property type="protein sequence ID" value="PIZ16321.1"/>
    <property type="molecule type" value="Genomic_DNA"/>
</dbReference>
<dbReference type="GO" id="GO:0005524">
    <property type="term" value="F:ATP binding"/>
    <property type="evidence" value="ECO:0007669"/>
    <property type="project" value="UniProtKB-KW"/>
</dbReference>
<evidence type="ECO:0000256" key="4">
    <source>
        <dbReference type="ARBA" id="ARBA00022741"/>
    </source>
</evidence>
<dbReference type="InterPro" id="IPR025302">
    <property type="entry name" value="DrrA1/2-like_C"/>
</dbReference>
<evidence type="ECO:0000313" key="11">
    <source>
        <dbReference type="Proteomes" id="UP000229307"/>
    </source>
</evidence>
<keyword evidence="7" id="KW-0472">Membrane</keyword>
<feature type="domain" description="ABC transporter" evidence="9">
    <location>
        <begin position="4"/>
        <end position="235"/>
    </location>
</feature>
<evidence type="ECO:0000256" key="8">
    <source>
        <dbReference type="ARBA" id="ARBA00049985"/>
    </source>
</evidence>
<keyword evidence="3" id="KW-1003">Cell membrane</keyword>
<evidence type="ECO:0000259" key="9">
    <source>
        <dbReference type="PROSITE" id="PS50893"/>
    </source>
</evidence>
<dbReference type="Pfam" id="PF13732">
    <property type="entry name" value="DrrA1-3_C"/>
    <property type="match status" value="1"/>
</dbReference>
<dbReference type="Pfam" id="PF00005">
    <property type="entry name" value="ABC_tran"/>
    <property type="match status" value="1"/>
</dbReference>
<sequence>MEIVSVKNLTKKFKDFTAVDGITFDVQEGEIFGLLGPNGAGKTTTIRMLITLIPPFSGGATVAGSDILKDRDRVRENIGIVFQDPALDRQLTGRENLDFHARMYNMPREKRLQKITEVLELADLTEKADELVENYSGGMQRRLEIARGLMHAPKVLFLDEPTLGLDVQTRRKIWDYIQKLNRDQGTTILITTHYMDEADYLCGRVGIMNRGKIVALDTPRNLKNLIGADVVTLEMENGDPGPFGKLDYVKKTVAHGNLVNLSVENGERKIPLLMEFAQSQGVKIKSVELHKPSLEDVFLQYTGTTIKEVNTDSEERSRIGMNIRRGR</sequence>
<dbReference type="AlphaFoldDB" id="A0A2M7SA01"/>
<dbReference type="InterPro" id="IPR005894">
    <property type="entry name" value="DrrA"/>
</dbReference>
<dbReference type="PROSITE" id="PS50893">
    <property type="entry name" value="ABC_TRANSPORTER_2"/>
    <property type="match status" value="1"/>
</dbReference>
<dbReference type="InterPro" id="IPR003593">
    <property type="entry name" value="AAA+_ATPase"/>
</dbReference>
<organism evidence="10 11">
    <name type="scientific">Candidatus Desantisbacteria bacterium CG_4_10_14_0_8_um_filter_48_22</name>
    <dbReference type="NCBI Taxonomy" id="1974543"/>
    <lineage>
        <taxon>Bacteria</taxon>
        <taxon>Candidatus Desantisiibacteriota</taxon>
    </lineage>
</organism>
<dbReference type="InterPro" id="IPR003439">
    <property type="entry name" value="ABC_transporter-like_ATP-bd"/>
</dbReference>
<reference evidence="11" key="1">
    <citation type="submission" date="2017-09" db="EMBL/GenBank/DDBJ databases">
        <title>Depth-based differentiation of microbial function through sediment-hosted aquifers and enrichment of novel symbionts in the deep terrestrial subsurface.</title>
        <authorList>
            <person name="Probst A.J."/>
            <person name="Ladd B."/>
            <person name="Jarett J.K."/>
            <person name="Geller-Mcgrath D.E."/>
            <person name="Sieber C.M.K."/>
            <person name="Emerson J.B."/>
            <person name="Anantharaman K."/>
            <person name="Thomas B.C."/>
            <person name="Malmstrom R."/>
            <person name="Stieglmeier M."/>
            <person name="Klingl A."/>
            <person name="Woyke T."/>
            <person name="Ryan C.M."/>
            <person name="Banfield J.F."/>
        </authorList>
    </citation>
    <scope>NUCLEOTIDE SEQUENCE [LARGE SCALE GENOMIC DNA]</scope>
</reference>
<gene>
    <name evidence="10" type="ORF">COY52_07360</name>
</gene>
<dbReference type="NCBIfam" id="TIGR01188">
    <property type="entry name" value="drrA"/>
    <property type="match status" value="1"/>
</dbReference>
<dbReference type="InterPro" id="IPR027417">
    <property type="entry name" value="P-loop_NTPase"/>
</dbReference>